<dbReference type="InterPro" id="IPR029044">
    <property type="entry name" value="Nucleotide-diphossugar_trans"/>
</dbReference>
<evidence type="ECO:0000256" key="10">
    <source>
        <dbReference type="ARBA" id="ARBA00023157"/>
    </source>
</evidence>
<feature type="domain" description="Glycosyltransferase 2-like" evidence="13">
    <location>
        <begin position="402"/>
        <end position="519"/>
    </location>
</feature>
<keyword evidence="4" id="KW-0808">Transferase</keyword>
<evidence type="ECO:0000256" key="11">
    <source>
        <dbReference type="SAM" id="MobiDB-lite"/>
    </source>
</evidence>
<evidence type="ECO:0000313" key="15">
    <source>
        <dbReference type="Proteomes" id="UP001152622"/>
    </source>
</evidence>
<feature type="transmembrane region" description="Helical" evidence="12">
    <location>
        <begin position="125"/>
        <end position="147"/>
    </location>
</feature>
<dbReference type="Proteomes" id="UP001152622">
    <property type="component" value="Chromosome 3"/>
</dbReference>
<comment type="caution">
    <text evidence="14">The sequence shown here is derived from an EMBL/GenBank/DDBJ whole genome shotgun (WGS) entry which is preliminary data.</text>
</comment>
<evidence type="ECO:0000256" key="8">
    <source>
        <dbReference type="ARBA" id="ARBA00023034"/>
    </source>
</evidence>
<keyword evidence="15" id="KW-1185">Reference proteome</keyword>
<dbReference type="GO" id="GO:0000139">
    <property type="term" value="C:Golgi membrane"/>
    <property type="evidence" value="ECO:0007669"/>
    <property type="project" value="UniProtKB-SubCell"/>
</dbReference>
<keyword evidence="9 12" id="KW-0472">Membrane</keyword>
<reference evidence="14" key="1">
    <citation type="journal article" date="2023" name="Science">
        <title>Genome structures resolve the early diversification of teleost fishes.</title>
        <authorList>
            <person name="Parey E."/>
            <person name="Louis A."/>
            <person name="Montfort J."/>
            <person name="Bouchez O."/>
            <person name="Roques C."/>
            <person name="Iampietro C."/>
            <person name="Lluch J."/>
            <person name="Castinel A."/>
            <person name="Donnadieu C."/>
            <person name="Desvignes T."/>
            <person name="Floi Bucao C."/>
            <person name="Jouanno E."/>
            <person name="Wen M."/>
            <person name="Mejri S."/>
            <person name="Dirks R."/>
            <person name="Jansen H."/>
            <person name="Henkel C."/>
            <person name="Chen W.J."/>
            <person name="Zahm M."/>
            <person name="Cabau C."/>
            <person name="Klopp C."/>
            <person name="Thompson A.W."/>
            <person name="Robinson-Rechavi M."/>
            <person name="Braasch I."/>
            <person name="Lecointre G."/>
            <person name="Bobe J."/>
            <person name="Postlethwait J.H."/>
            <person name="Berthelot C."/>
            <person name="Roest Crollius H."/>
            <person name="Guiguen Y."/>
        </authorList>
    </citation>
    <scope>NUCLEOTIDE SEQUENCE</scope>
    <source>
        <strain evidence="14">WJC10195</strain>
    </source>
</reference>
<feature type="compositionally biased region" description="Polar residues" evidence="11">
    <location>
        <begin position="726"/>
        <end position="741"/>
    </location>
</feature>
<feature type="region of interest" description="Disordered" evidence="11">
    <location>
        <begin position="701"/>
        <end position="741"/>
    </location>
</feature>
<evidence type="ECO:0000256" key="1">
    <source>
        <dbReference type="ARBA" id="ARBA00004323"/>
    </source>
</evidence>
<evidence type="ECO:0000256" key="12">
    <source>
        <dbReference type="SAM" id="Phobius"/>
    </source>
</evidence>
<evidence type="ECO:0000256" key="7">
    <source>
        <dbReference type="ARBA" id="ARBA00022989"/>
    </source>
</evidence>
<keyword evidence="8" id="KW-0333">Golgi apparatus</keyword>
<keyword evidence="10" id="KW-1015">Disulfide bond</keyword>
<evidence type="ECO:0000259" key="13">
    <source>
        <dbReference type="Pfam" id="PF00535"/>
    </source>
</evidence>
<dbReference type="CDD" id="cd00761">
    <property type="entry name" value="Glyco_tranf_GTA_type"/>
    <property type="match status" value="1"/>
</dbReference>
<keyword evidence="7 12" id="KW-1133">Transmembrane helix</keyword>
<protein>
    <recommendedName>
        <fullName evidence="13">Glycosyltransferase 2-like domain-containing protein</fullName>
    </recommendedName>
</protein>
<proteinExistence type="inferred from homology"/>
<evidence type="ECO:0000313" key="14">
    <source>
        <dbReference type="EMBL" id="KAJ8369913.1"/>
    </source>
</evidence>
<dbReference type="AlphaFoldDB" id="A0A9Q1FZ25"/>
<keyword evidence="5 12" id="KW-0812">Transmembrane</keyword>
<evidence type="ECO:0000256" key="5">
    <source>
        <dbReference type="ARBA" id="ARBA00022692"/>
    </source>
</evidence>
<evidence type="ECO:0000256" key="2">
    <source>
        <dbReference type="ARBA" id="ARBA00006739"/>
    </source>
</evidence>
<organism evidence="14 15">
    <name type="scientific">Synaphobranchus kaupii</name>
    <name type="common">Kaup's arrowtooth eel</name>
    <dbReference type="NCBI Taxonomy" id="118154"/>
    <lineage>
        <taxon>Eukaryota</taxon>
        <taxon>Metazoa</taxon>
        <taxon>Chordata</taxon>
        <taxon>Craniata</taxon>
        <taxon>Vertebrata</taxon>
        <taxon>Euteleostomi</taxon>
        <taxon>Actinopterygii</taxon>
        <taxon>Neopterygii</taxon>
        <taxon>Teleostei</taxon>
        <taxon>Anguilliformes</taxon>
        <taxon>Synaphobranchidae</taxon>
        <taxon>Synaphobranchus</taxon>
    </lineage>
</organism>
<dbReference type="GO" id="GO:0001574">
    <property type="term" value="P:ganglioside biosynthetic process"/>
    <property type="evidence" value="ECO:0007669"/>
    <property type="project" value="TreeGrafter"/>
</dbReference>
<evidence type="ECO:0000256" key="9">
    <source>
        <dbReference type="ARBA" id="ARBA00023136"/>
    </source>
</evidence>
<dbReference type="EMBL" id="JAINUF010000003">
    <property type="protein sequence ID" value="KAJ8369913.1"/>
    <property type="molecule type" value="Genomic_DNA"/>
</dbReference>
<dbReference type="SUPFAM" id="SSF53448">
    <property type="entry name" value="Nucleotide-diphospho-sugar transferases"/>
    <property type="match status" value="1"/>
</dbReference>
<evidence type="ECO:0000256" key="3">
    <source>
        <dbReference type="ARBA" id="ARBA00022676"/>
    </source>
</evidence>
<dbReference type="PANTHER" id="PTHR15046:SF1">
    <property type="entry name" value="BETA-1,4 N-ACETYLGALACTOSAMINYLTRANSFERASE 1"/>
    <property type="match status" value="1"/>
</dbReference>
<evidence type="ECO:0000256" key="4">
    <source>
        <dbReference type="ARBA" id="ARBA00022679"/>
    </source>
</evidence>
<comment type="subcellular location">
    <subcellularLocation>
        <location evidence="1">Golgi apparatus membrane</location>
        <topology evidence="1">Single-pass type II membrane protein</topology>
    </subcellularLocation>
</comment>
<name>A0A9Q1FZ25_SYNKA</name>
<comment type="similarity">
    <text evidence="2">Belongs to the glycosyltransferase 2 family.</text>
</comment>
<sequence length="741" mass="83087">MAEKRQLMNKRRWDRKDWQHLSKPLDKGLPQRIICFHLFLSCASSSVTPTACMSSFTVSLNLLLGLPLLLLPGSSMSSILLPIYPTSLLRTCPNHLSLASHFVPKLPNMSSSGSALLMRFLRKKLVLVGVVASVISVFVLYISWMPWGRTTVDVRPRPGSAVEGLLEKRLRDWGHRYDSIPFQLKESIASRVAGNSCVCQAEPNRVKLPFIQLLFPSVWAKYMESSFPASERAAMKDRRAQEYQHFQKRSQNAADLLIVAEANSPLQFPTQGVDVNPLATILIPGLGIQEPTRDLHLVNLTATMGTFDVAAKVEGVRVRGEGASNLTLSSGVLASLNRQLQFVTYTNTLYHPNTADTVQFTTDGHQSIFIIRIRHRVSPRLYNPGPKGDYNISALVTFATKTFLRYDKLQDLIDSIRRYYPTVTIVIADDSEHPKPVTGPYIEHYIMPFGKGWFAGRNLAVSQVTTKYVLWVDDDFIFTANTKVEKLVDMLERTTLDLVGGAVREVTGYTATYRQTILKEQGGTEGDCLRIRMGYHHIIEGFPNCVVCDGVINFFLARTEKVLQVGFDPQLARVAHLEFFIDGLGSLHVGSCDDVIVSHASKIKLPWGQSESDKAYAKFRYPSTNYDAVRTKDGYLVRLTLGQCHWLLLIPSLEVWFSMGKTADLTIGQKTIIDTLQKMDHGIVYSDEDVLRAHVVHQPAGEEDIYGADNSGPEYDRHHGEDHTDSQTQVNIQDNYRQPGD</sequence>
<dbReference type="Pfam" id="PF00535">
    <property type="entry name" value="Glycos_transf_2"/>
    <property type="match status" value="1"/>
</dbReference>
<dbReference type="PANTHER" id="PTHR15046">
    <property type="entry name" value="GLYCO_TRANS_2-LIKE DOMAIN-CONTAINING PROTEIN"/>
    <property type="match status" value="1"/>
</dbReference>
<keyword evidence="6" id="KW-0735">Signal-anchor</keyword>
<dbReference type="GO" id="GO:0008376">
    <property type="term" value="F:acetylgalactosaminyltransferase activity"/>
    <property type="evidence" value="ECO:0007669"/>
    <property type="project" value="TreeGrafter"/>
</dbReference>
<dbReference type="Gene3D" id="3.90.550.10">
    <property type="entry name" value="Spore Coat Polysaccharide Biosynthesis Protein SpsA, Chain A"/>
    <property type="match status" value="1"/>
</dbReference>
<gene>
    <name evidence="14" type="ORF">SKAU_G00099410</name>
</gene>
<evidence type="ECO:0000256" key="6">
    <source>
        <dbReference type="ARBA" id="ARBA00022968"/>
    </source>
</evidence>
<feature type="compositionally biased region" description="Basic and acidic residues" evidence="11">
    <location>
        <begin position="714"/>
        <end position="725"/>
    </location>
</feature>
<dbReference type="FunFam" id="3.90.550.10:FF:000076">
    <property type="entry name" value="Beta-1,4 N-acetylgalactosaminyltransferase"/>
    <property type="match status" value="1"/>
</dbReference>
<dbReference type="InterPro" id="IPR001173">
    <property type="entry name" value="Glyco_trans_2-like"/>
</dbReference>
<keyword evidence="3" id="KW-0328">Glycosyltransferase</keyword>
<accession>A0A9Q1FZ25</accession>
<dbReference type="OrthoDB" id="2139606at2759"/>